<protein>
    <submittedName>
        <fullName evidence="4">DUF4142 domain-containing protein</fullName>
    </submittedName>
</protein>
<name>A0A939EVK6_9BACT</name>
<dbReference type="Proteomes" id="UP000664144">
    <property type="component" value="Unassembled WGS sequence"/>
</dbReference>
<dbReference type="Gene3D" id="1.20.1260.10">
    <property type="match status" value="1"/>
</dbReference>
<evidence type="ECO:0000256" key="1">
    <source>
        <dbReference type="SAM" id="MobiDB-lite"/>
    </source>
</evidence>
<dbReference type="Pfam" id="PF13628">
    <property type="entry name" value="DUF4142"/>
    <property type="match status" value="1"/>
</dbReference>
<evidence type="ECO:0000313" key="4">
    <source>
        <dbReference type="EMBL" id="MBO0357440.1"/>
    </source>
</evidence>
<feature type="domain" description="DUF4142" evidence="3">
    <location>
        <begin position="88"/>
        <end position="222"/>
    </location>
</feature>
<feature type="chain" id="PRO_5037051302" evidence="2">
    <location>
        <begin position="29"/>
        <end position="228"/>
    </location>
</feature>
<dbReference type="PROSITE" id="PS51257">
    <property type="entry name" value="PROKAR_LIPOPROTEIN"/>
    <property type="match status" value="1"/>
</dbReference>
<feature type="region of interest" description="Disordered" evidence="1">
    <location>
        <begin position="30"/>
        <end position="56"/>
    </location>
</feature>
<dbReference type="InterPro" id="IPR025419">
    <property type="entry name" value="DUF4142"/>
</dbReference>
<dbReference type="EMBL" id="JAFLQZ010000003">
    <property type="protein sequence ID" value="MBO0357440.1"/>
    <property type="molecule type" value="Genomic_DNA"/>
</dbReference>
<reference evidence="4" key="1">
    <citation type="submission" date="2021-03" db="EMBL/GenBank/DDBJ databases">
        <authorList>
            <person name="Kim M.K."/>
        </authorList>
    </citation>
    <scope>NUCLEOTIDE SEQUENCE</scope>
    <source>
        <strain evidence="4">BT186</strain>
    </source>
</reference>
<dbReference type="PANTHER" id="PTHR38593">
    <property type="entry name" value="BLR2558 PROTEIN"/>
    <property type="match status" value="1"/>
</dbReference>
<sequence>MNTTKALSPILLAGTMLLGFGCSTTNTASDPAATATANSSTMPGPAGNVGDATTTPAVVSNSVDAPTGDNTAPTTAMESFTASLPTMQDPVFLLTAGSSNLLEIQTAQLALQKSTSPEVKKFAQMMLDHHTKATQELKTIATPLSVTLPEAMMPIHQAIADKVKNTEGKKFDEAYMDAMETAHQMDIAMFETKSRTATNATVKAYATKALPMLKSHGAMATEIEDKVD</sequence>
<feature type="signal peptide" evidence="2">
    <location>
        <begin position="1"/>
        <end position="28"/>
    </location>
</feature>
<dbReference type="InterPro" id="IPR012347">
    <property type="entry name" value="Ferritin-like"/>
</dbReference>
<dbReference type="AlphaFoldDB" id="A0A939EVK6"/>
<dbReference type="RefSeq" id="WP_206982427.1">
    <property type="nucleotide sequence ID" value="NZ_JAFLQZ010000003.1"/>
</dbReference>
<comment type="caution">
    <text evidence="4">The sequence shown here is derived from an EMBL/GenBank/DDBJ whole genome shotgun (WGS) entry which is preliminary data.</text>
</comment>
<organism evidence="4 5">
    <name type="scientific">Hymenobacter telluris</name>
    <dbReference type="NCBI Taxonomy" id="2816474"/>
    <lineage>
        <taxon>Bacteria</taxon>
        <taxon>Pseudomonadati</taxon>
        <taxon>Bacteroidota</taxon>
        <taxon>Cytophagia</taxon>
        <taxon>Cytophagales</taxon>
        <taxon>Hymenobacteraceae</taxon>
        <taxon>Hymenobacter</taxon>
    </lineage>
</organism>
<evidence type="ECO:0000259" key="3">
    <source>
        <dbReference type="Pfam" id="PF13628"/>
    </source>
</evidence>
<accession>A0A939EVK6</accession>
<evidence type="ECO:0000313" key="5">
    <source>
        <dbReference type="Proteomes" id="UP000664144"/>
    </source>
</evidence>
<feature type="compositionally biased region" description="Polar residues" evidence="1">
    <location>
        <begin position="30"/>
        <end position="42"/>
    </location>
</feature>
<dbReference type="PANTHER" id="PTHR38593:SF1">
    <property type="entry name" value="BLR2558 PROTEIN"/>
    <property type="match status" value="1"/>
</dbReference>
<gene>
    <name evidence="4" type="ORF">J0X19_05745</name>
</gene>
<evidence type="ECO:0000256" key="2">
    <source>
        <dbReference type="SAM" id="SignalP"/>
    </source>
</evidence>
<keyword evidence="2" id="KW-0732">Signal</keyword>
<proteinExistence type="predicted"/>
<keyword evidence="5" id="KW-1185">Reference proteome</keyword>